<dbReference type="PRINTS" id="PR01045">
    <property type="entry name" value="TRNASYNTHGB"/>
</dbReference>
<gene>
    <name evidence="11" type="primary">glyS</name>
    <name evidence="12" type="ORF">AFERRID_05410</name>
</gene>
<evidence type="ECO:0000256" key="1">
    <source>
        <dbReference type="ARBA" id="ARBA00004496"/>
    </source>
</evidence>
<comment type="subunit">
    <text evidence="3 11">Tetramer of two alpha and two beta subunits.</text>
</comment>
<evidence type="ECO:0000256" key="2">
    <source>
        <dbReference type="ARBA" id="ARBA00008226"/>
    </source>
</evidence>
<evidence type="ECO:0000256" key="10">
    <source>
        <dbReference type="ARBA" id="ARBA00047937"/>
    </source>
</evidence>
<dbReference type="EC" id="6.1.1.14" evidence="11"/>
<sequence length="694" mass="76550">MSAPEDLLLELGCEELPAREQMPLQDAATRIIGQLLDAAGLQFGGIHGYVTPRRLALWIKDVSRQSPPQETLRRGPLVARARDAQGRPTAAAEGFARSCGVSLDDLLILETEKGPVLAWREVGAAQDSHALLPEIASKLVTSLPLRKRMHWGDRSDSFLRPVRWLLLRQGSQVLDWNMFGLDAGGESFGHRVHHPQTVQINAPAGYAGSLLQAKVMVDFAGRRAHISGKMAALAGEMAVTPILPEALLDEITGLNEWPVILAGSFAADYLRVPEEALITVMMQHQRYVPLRGQNGRLVPHYLFAANLHSRDTQVVIDGNNRVLRARLADAAFFWDQDRQISLQTRRAALDGVLFQDGLGSIFDKTMRLQELAATLSPQFAVDAGDMYRAAELCKSDLLSGLVGEFPELQGIMGGHYARHDGENNHVATAIAQHYLPSGRDDEIPADAHGQCLAIADKLDTLCGFFAIGKVPTGDRDPFALRRAALGVLRIVLDAGVPLNLDEAVTHTLAAYGGAFARNRTEIRSAVLDFFQDRMRVYFREEGFRADQIAAVLSRQPHEPLDARQRLEALALFQAEHAAADALAVLIKRINNLLRKEVISGDRPIDPQYFMDPVENTLWDYWQALEQPLHAQLAERRYAAALGLLAGLRPAVDQFFDGVMVLAEDPVLRQNRLALLARLQEAFLRIADFSQLQGA</sequence>
<evidence type="ECO:0000256" key="8">
    <source>
        <dbReference type="ARBA" id="ARBA00022917"/>
    </source>
</evidence>
<dbReference type="InterPro" id="IPR015944">
    <property type="entry name" value="Gly-tRNA-synth_bsu"/>
</dbReference>
<dbReference type="NCBIfam" id="TIGR00211">
    <property type="entry name" value="glyS"/>
    <property type="match status" value="1"/>
</dbReference>
<dbReference type="GO" id="GO:0006420">
    <property type="term" value="P:arginyl-tRNA aminoacylation"/>
    <property type="evidence" value="ECO:0007669"/>
    <property type="project" value="InterPro"/>
</dbReference>
<dbReference type="SUPFAM" id="SSF109604">
    <property type="entry name" value="HD-domain/PDEase-like"/>
    <property type="match status" value="1"/>
</dbReference>
<evidence type="ECO:0000256" key="5">
    <source>
        <dbReference type="ARBA" id="ARBA00022598"/>
    </source>
</evidence>
<dbReference type="GO" id="GO:0004820">
    <property type="term" value="F:glycine-tRNA ligase activity"/>
    <property type="evidence" value="ECO:0007669"/>
    <property type="project" value="UniProtKB-UniRule"/>
</dbReference>
<proteinExistence type="inferred from homology"/>
<dbReference type="PROSITE" id="PS50861">
    <property type="entry name" value="AA_TRNA_LIGASE_II_GLYAB"/>
    <property type="match status" value="1"/>
</dbReference>
<organism evidence="12 13">
    <name type="scientific">Acidithiobacillus ferridurans</name>
    <dbReference type="NCBI Taxonomy" id="1232575"/>
    <lineage>
        <taxon>Bacteria</taxon>
        <taxon>Pseudomonadati</taxon>
        <taxon>Pseudomonadota</taxon>
        <taxon>Acidithiobacillia</taxon>
        <taxon>Acidithiobacillales</taxon>
        <taxon>Acidithiobacillaceae</taxon>
        <taxon>Acidithiobacillus</taxon>
    </lineage>
</organism>
<evidence type="ECO:0000256" key="3">
    <source>
        <dbReference type="ARBA" id="ARBA00011209"/>
    </source>
</evidence>
<dbReference type="GO" id="GO:0005829">
    <property type="term" value="C:cytosol"/>
    <property type="evidence" value="ECO:0007669"/>
    <property type="project" value="TreeGrafter"/>
</dbReference>
<dbReference type="InterPro" id="IPR006194">
    <property type="entry name" value="Gly-tRNA-synth_heterodimer"/>
</dbReference>
<keyword evidence="6 11" id="KW-0547">Nucleotide-binding</keyword>
<keyword evidence="7 11" id="KW-0067">ATP-binding</keyword>
<comment type="similarity">
    <text evidence="2 11">Belongs to the class-II aminoacyl-tRNA synthetase family.</text>
</comment>
<comment type="catalytic activity">
    <reaction evidence="10 11">
        <text>tRNA(Gly) + glycine + ATP = glycyl-tRNA(Gly) + AMP + diphosphate</text>
        <dbReference type="Rhea" id="RHEA:16013"/>
        <dbReference type="Rhea" id="RHEA-COMP:9664"/>
        <dbReference type="Rhea" id="RHEA-COMP:9683"/>
        <dbReference type="ChEBI" id="CHEBI:30616"/>
        <dbReference type="ChEBI" id="CHEBI:33019"/>
        <dbReference type="ChEBI" id="CHEBI:57305"/>
        <dbReference type="ChEBI" id="CHEBI:78442"/>
        <dbReference type="ChEBI" id="CHEBI:78522"/>
        <dbReference type="ChEBI" id="CHEBI:456215"/>
        <dbReference type="EC" id="6.1.1.14"/>
    </reaction>
</comment>
<protein>
    <recommendedName>
        <fullName evidence="11">Glycine--tRNA ligase beta subunit</fullName>
        <ecNumber evidence="11">6.1.1.14</ecNumber>
    </recommendedName>
    <alternativeName>
        <fullName evidence="11">Glycyl-tRNA synthetase beta subunit</fullName>
        <shortName evidence="11">GlyRS</shortName>
    </alternativeName>
</protein>
<evidence type="ECO:0000313" key="13">
    <source>
        <dbReference type="Proteomes" id="UP000280188"/>
    </source>
</evidence>
<dbReference type="Pfam" id="PF02092">
    <property type="entry name" value="tRNA_synt_2f"/>
    <property type="match status" value="1"/>
</dbReference>
<keyword evidence="5 11" id="KW-0436">Ligase</keyword>
<evidence type="ECO:0000256" key="4">
    <source>
        <dbReference type="ARBA" id="ARBA00022490"/>
    </source>
</evidence>
<dbReference type="PANTHER" id="PTHR30075:SF2">
    <property type="entry name" value="GLYCINE--TRNA LIGASE, CHLOROPLASTIC_MITOCHONDRIAL 2"/>
    <property type="match status" value="1"/>
</dbReference>
<evidence type="ECO:0000313" key="12">
    <source>
        <dbReference type="EMBL" id="BBF64323.1"/>
    </source>
</evidence>
<dbReference type="HAMAP" id="MF_00255">
    <property type="entry name" value="Gly_tRNA_synth_beta"/>
    <property type="match status" value="1"/>
</dbReference>
<keyword evidence="13" id="KW-1185">Reference proteome</keyword>
<comment type="subcellular location">
    <subcellularLocation>
        <location evidence="1 11">Cytoplasm</location>
    </subcellularLocation>
</comment>
<dbReference type="GO" id="GO:0005524">
    <property type="term" value="F:ATP binding"/>
    <property type="evidence" value="ECO:0007669"/>
    <property type="project" value="UniProtKB-UniRule"/>
</dbReference>
<dbReference type="KEGG" id="afj:AFERRID_05410"/>
<dbReference type="Proteomes" id="UP000280188">
    <property type="component" value="Chromosome"/>
</dbReference>
<dbReference type="GO" id="GO:0004814">
    <property type="term" value="F:arginine-tRNA ligase activity"/>
    <property type="evidence" value="ECO:0007669"/>
    <property type="project" value="InterPro"/>
</dbReference>
<dbReference type="EMBL" id="AP018795">
    <property type="protein sequence ID" value="BBF64323.1"/>
    <property type="molecule type" value="Genomic_DNA"/>
</dbReference>
<dbReference type="InterPro" id="IPR008909">
    <property type="entry name" value="DALR_anticod-bd"/>
</dbReference>
<reference evidence="12 13" key="1">
    <citation type="journal article" date="2018" name="Microbiol. Resour. Announc.">
        <title>Complete Genome Sequence of Acidithiobacillus ferridurans JCM 18981.</title>
        <authorList>
            <person name="Miyauchi T."/>
            <person name="Kouzuma A."/>
            <person name="Abe T."/>
            <person name="Watanabe K."/>
        </authorList>
    </citation>
    <scope>NUCLEOTIDE SEQUENCE [LARGE SCALE GENOMIC DNA]</scope>
    <source>
        <strain evidence="13">ATCC 33020 / DSM 29468 / JCM 18981 / 11Fe</strain>
    </source>
</reference>
<evidence type="ECO:0000256" key="9">
    <source>
        <dbReference type="ARBA" id="ARBA00023146"/>
    </source>
</evidence>
<dbReference type="AlphaFoldDB" id="A0A2Z6IKK2"/>
<keyword evidence="8 11" id="KW-0648">Protein biosynthesis</keyword>
<dbReference type="GO" id="GO:0006426">
    <property type="term" value="P:glycyl-tRNA aminoacylation"/>
    <property type="evidence" value="ECO:0007669"/>
    <property type="project" value="UniProtKB-UniRule"/>
</dbReference>
<keyword evidence="9 11" id="KW-0030">Aminoacyl-tRNA synthetase</keyword>
<dbReference type="PANTHER" id="PTHR30075">
    <property type="entry name" value="GLYCYL-TRNA SYNTHETASE"/>
    <property type="match status" value="1"/>
</dbReference>
<dbReference type="RefSeq" id="WP_126604320.1">
    <property type="nucleotide sequence ID" value="NZ_AP018795.1"/>
</dbReference>
<name>A0A2Z6IKK2_ACIFI</name>
<evidence type="ECO:0000256" key="11">
    <source>
        <dbReference type="HAMAP-Rule" id="MF_00255"/>
    </source>
</evidence>
<evidence type="ECO:0000256" key="7">
    <source>
        <dbReference type="ARBA" id="ARBA00022840"/>
    </source>
</evidence>
<keyword evidence="4 11" id="KW-0963">Cytoplasm</keyword>
<accession>A0A2Z6IKK2</accession>
<evidence type="ECO:0000256" key="6">
    <source>
        <dbReference type="ARBA" id="ARBA00022741"/>
    </source>
</evidence>
<dbReference type="Pfam" id="PF05746">
    <property type="entry name" value="DALR_1"/>
    <property type="match status" value="1"/>
</dbReference>